<evidence type="ECO:0000313" key="1">
    <source>
        <dbReference type="EMBL" id="MFD1456371.1"/>
    </source>
</evidence>
<dbReference type="Proteomes" id="UP001597189">
    <property type="component" value="Unassembled WGS sequence"/>
</dbReference>
<evidence type="ECO:0000313" key="2">
    <source>
        <dbReference type="Proteomes" id="UP001597189"/>
    </source>
</evidence>
<reference evidence="2" key="1">
    <citation type="journal article" date="2019" name="Int. J. Syst. Evol. Microbiol.">
        <title>The Global Catalogue of Microorganisms (GCM) 10K type strain sequencing project: providing services to taxonomists for standard genome sequencing and annotation.</title>
        <authorList>
            <consortium name="The Broad Institute Genomics Platform"/>
            <consortium name="The Broad Institute Genome Sequencing Center for Infectious Disease"/>
            <person name="Wu L."/>
            <person name="Ma J."/>
        </authorList>
    </citation>
    <scope>NUCLEOTIDE SEQUENCE [LARGE SCALE GENOMIC DNA]</scope>
    <source>
        <strain evidence="2">CCM 8979</strain>
    </source>
</reference>
<protein>
    <submittedName>
        <fullName evidence="1">Uncharacterized protein</fullName>
    </submittedName>
</protein>
<dbReference type="RefSeq" id="WP_203646541.1">
    <property type="nucleotide sequence ID" value="NZ_BOLN01000010.1"/>
</dbReference>
<proteinExistence type="predicted"/>
<sequence>MNDATLTHEFLLLEVLNAICAKTKIKPSALILLNFHFTDSQLQVLDTYLFDHAFGQESLSTQDVAQKLHEIRPNMTAADYFFIAQDLVAAWQHEERYHGLNFI</sequence>
<comment type="caution">
    <text evidence="1">The sequence shown here is derived from an EMBL/GenBank/DDBJ whole genome shotgun (WGS) entry which is preliminary data.</text>
</comment>
<name>A0ABW4D474_9LACO</name>
<gene>
    <name evidence="1" type="ORF">ACFQ44_11955</name>
</gene>
<dbReference type="EMBL" id="JBHTOD010000010">
    <property type="protein sequence ID" value="MFD1456371.1"/>
    <property type="molecule type" value="Genomic_DNA"/>
</dbReference>
<accession>A0ABW4D474</accession>
<keyword evidence="2" id="KW-1185">Reference proteome</keyword>
<organism evidence="1 2">
    <name type="scientific">Levilactobacillus lanxiensis</name>
    <dbReference type="NCBI Taxonomy" id="2799568"/>
    <lineage>
        <taxon>Bacteria</taxon>
        <taxon>Bacillati</taxon>
        <taxon>Bacillota</taxon>
        <taxon>Bacilli</taxon>
        <taxon>Lactobacillales</taxon>
        <taxon>Lactobacillaceae</taxon>
        <taxon>Levilactobacillus</taxon>
    </lineage>
</organism>